<dbReference type="InterPro" id="IPR051016">
    <property type="entry name" value="Diverse_Substrate_AcTransf"/>
</dbReference>
<dbReference type="AlphaFoldDB" id="A0A0V8E107"/>
<evidence type="ECO:0000259" key="3">
    <source>
        <dbReference type="PROSITE" id="PS51186"/>
    </source>
</evidence>
<dbReference type="Proteomes" id="UP000053719">
    <property type="component" value="Unassembled WGS sequence"/>
</dbReference>
<dbReference type="PROSITE" id="PS51186">
    <property type="entry name" value="GNAT"/>
    <property type="match status" value="1"/>
</dbReference>
<comment type="caution">
    <text evidence="4">The sequence shown here is derived from an EMBL/GenBank/DDBJ whole genome shotgun (WGS) entry which is preliminary data.</text>
</comment>
<name>A0A0V8E107_LACLL</name>
<dbReference type="SUPFAM" id="SSF55729">
    <property type="entry name" value="Acyl-CoA N-acyltransferases (Nat)"/>
    <property type="match status" value="1"/>
</dbReference>
<dbReference type="Pfam" id="PF00583">
    <property type="entry name" value="Acetyltransf_1"/>
    <property type="match status" value="1"/>
</dbReference>
<dbReference type="EMBL" id="LKLU01000113">
    <property type="protein sequence ID" value="KSU19288.1"/>
    <property type="molecule type" value="Genomic_DNA"/>
</dbReference>
<keyword evidence="1 4" id="KW-0808">Transferase</keyword>
<protein>
    <submittedName>
        <fullName evidence="4">Diamine acetyltransferase 2</fullName>
    </submittedName>
</protein>
<evidence type="ECO:0000313" key="4">
    <source>
        <dbReference type="EMBL" id="KSU19288.1"/>
    </source>
</evidence>
<dbReference type="InterPro" id="IPR000182">
    <property type="entry name" value="GNAT_dom"/>
</dbReference>
<gene>
    <name evidence="4" type="ORF">M20_2092</name>
</gene>
<dbReference type="PANTHER" id="PTHR10545:SF29">
    <property type="entry name" value="GH14572P-RELATED"/>
    <property type="match status" value="1"/>
</dbReference>
<sequence length="181" mass="21075">MEMIKLKDHYYIGKAKPDQYDIIIRYIRELADIEGDLDKVKLTRSELAQYIDQQLINCYIIEEREPDQTSSCPIGYAITYHSFSNFEGKVTYLEDILIRKSGIGIGTQVFKYLMSQAILDGSKRFEFGAYRSNTPAIDYYEHIGAPVVDDWINYRFNHLQMERFVESNNQSIKDGSELGEK</sequence>
<dbReference type="GO" id="GO:0008080">
    <property type="term" value="F:N-acetyltransferase activity"/>
    <property type="evidence" value="ECO:0007669"/>
    <property type="project" value="TreeGrafter"/>
</dbReference>
<evidence type="ECO:0000256" key="1">
    <source>
        <dbReference type="ARBA" id="ARBA00022679"/>
    </source>
</evidence>
<feature type="domain" description="N-acetyltransferase" evidence="3">
    <location>
        <begin position="22"/>
        <end position="166"/>
    </location>
</feature>
<dbReference type="InterPro" id="IPR016181">
    <property type="entry name" value="Acyl_CoA_acyltransferase"/>
</dbReference>
<reference evidence="5" key="1">
    <citation type="submission" date="2015-10" db="EMBL/GenBank/DDBJ databases">
        <title>Draft Genome Sequences of 11 Lactococcus lactis subspecies cremoris strains.</title>
        <authorList>
            <person name="Wels M."/>
            <person name="Backus L."/>
            <person name="Boekhorst J."/>
            <person name="Dijkstra A."/>
            <person name="Beerthuizen M."/>
            <person name="Kelly W."/>
            <person name="Siezen R."/>
            <person name="Bachmann H."/>
            <person name="Van Hijum S."/>
        </authorList>
    </citation>
    <scope>NUCLEOTIDE SEQUENCE [LARGE SCALE GENOMIC DNA]</scope>
    <source>
        <strain evidence="5">M20</strain>
    </source>
</reference>
<proteinExistence type="predicted"/>
<accession>A0A0V8E107</accession>
<dbReference type="PANTHER" id="PTHR10545">
    <property type="entry name" value="DIAMINE N-ACETYLTRANSFERASE"/>
    <property type="match status" value="1"/>
</dbReference>
<evidence type="ECO:0000256" key="2">
    <source>
        <dbReference type="ARBA" id="ARBA00023315"/>
    </source>
</evidence>
<organism evidence="4 5">
    <name type="scientific">Lactococcus lactis subsp. lactis</name>
    <name type="common">Streptococcus lactis</name>
    <dbReference type="NCBI Taxonomy" id="1360"/>
    <lineage>
        <taxon>Bacteria</taxon>
        <taxon>Bacillati</taxon>
        <taxon>Bacillota</taxon>
        <taxon>Bacilli</taxon>
        <taxon>Lactobacillales</taxon>
        <taxon>Streptococcaceae</taxon>
        <taxon>Lactococcus</taxon>
    </lineage>
</organism>
<evidence type="ECO:0000313" key="5">
    <source>
        <dbReference type="Proteomes" id="UP000053719"/>
    </source>
</evidence>
<dbReference type="Gene3D" id="3.40.630.30">
    <property type="match status" value="1"/>
</dbReference>
<keyword evidence="2" id="KW-0012">Acyltransferase</keyword>
<dbReference type="PATRIC" id="fig|1360.114.peg.2074"/>